<dbReference type="SUPFAM" id="SSF53597">
    <property type="entry name" value="Dihydrofolate reductase-like"/>
    <property type="match status" value="1"/>
</dbReference>
<dbReference type="InterPro" id="IPR050765">
    <property type="entry name" value="Riboflavin_Biosynth_HTPR"/>
</dbReference>
<reference evidence="5 6" key="1">
    <citation type="submission" date="2019-04" db="EMBL/GenBank/DDBJ databases">
        <title>Rhizobium terrae sp. nov., isolated from a paddy soil.</title>
        <authorList>
            <person name="Lin S.-Y."/>
            <person name="Hameed A."/>
            <person name="Huang H.-I."/>
            <person name="Young C.-C."/>
        </authorList>
    </citation>
    <scope>NUCLEOTIDE SEQUENCE [LARGE SCALE GENOMIC DNA]</scope>
    <source>
        <strain evidence="5 6">CC-HIH110</strain>
    </source>
</reference>
<evidence type="ECO:0000256" key="1">
    <source>
        <dbReference type="ARBA" id="ARBA00005104"/>
    </source>
</evidence>
<name>A0A4S3ZVC0_9HYPH</name>
<comment type="pathway">
    <text evidence="1">Cofactor biosynthesis; riboflavin biosynthesis.</text>
</comment>
<dbReference type="PANTHER" id="PTHR38011:SF7">
    <property type="entry name" value="2,5-DIAMINO-6-RIBOSYLAMINO-4(3H)-PYRIMIDINONE 5'-PHOSPHATE REDUCTASE"/>
    <property type="match status" value="1"/>
</dbReference>
<dbReference type="RefSeq" id="WP_190236193.1">
    <property type="nucleotide sequence ID" value="NZ_SSOA01000005.1"/>
</dbReference>
<keyword evidence="3" id="KW-0560">Oxidoreductase</keyword>
<keyword evidence="6" id="KW-1185">Reference proteome</keyword>
<dbReference type="AlphaFoldDB" id="A0A4S3ZVC0"/>
<gene>
    <name evidence="5" type="ORF">E6C51_11710</name>
</gene>
<organism evidence="5 6">
    <name type="scientific">Allorhizobium terrae</name>
    <dbReference type="NCBI Taxonomy" id="1848972"/>
    <lineage>
        <taxon>Bacteria</taxon>
        <taxon>Pseudomonadati</taxon>
        <taxon>Pseudomonadota</taxon>
        <taxon>Alphaproteobacteria</taxon>
        <taxon>Hyphomicrobiales</taxon>
        <taxon>Rhizobiaceae</taxon>
        <taxon>Rhizobium/Agrobacterium group</taxon>
        <taxon>Allorhizobium</taxon>
    </lineage>
</organism>
<evidence type="ECO:0000313" key="5">
    <source>
        <dbReference type="EMBL" id="THF49758.1"/>
    </source>
</evidence>
<accession>A0A4S3ZVC0</accession>
<dbReference type="InterPro" id="IPR024072">
    <property type="entry name" value="DHFR-like_dom_sf"/>
</dbReference>
<comment type="caution">
    <text evidence="5">The sequence shown here is derived from an EMBL/GenBank/DDBJ whole genome shotgun (WGS) entry which is preliminary data.</text>
</comment>
<dbReference type="Pfam" id="PF01872">
    <property type="entry name" value="RibD_C"/>
    <property type="match status" value="1"/>
</dbReference>
<dbReference type="EMBL" id="SSOA01000005">
    <property type="protein sequence ID" value="THF49758.1"/>
    <property type="molecule type" value="Genomic_DNA"/>
</dbReference>
<sequence length="273" mass="28849">MQTTEVTEETWDRLLAVAHGGKNLVADFATMGAIYAPIAAAKGSFVLAQVGQSLDGRIATLAGDARDVSGPDGLTHLHRCRALVDAVIVGVSTVIADDPRLSVRLVKGDDPVRVIVDCHGQLDGNESLFHDHGAPVLVFQSTDAPQKTLANATVIRLPSEACGLNTGMMLQALAERGLHRILVEGGARTIARFLEAGHVDRLHVSISPIIIGSGPSGINLSPIQRLCEAQRPATTVYSLGSDVLFDCCFERKPFSSLQGDGGQCDKVRVADLA</sequence>
<dbReference type="Proteomes" id="UP000310754">
    <property type="component" value="Unassembled WGS sequence"/>
</dbReference>
<dbReference type="InterPro" id="IPR002734">
    <property type="entry name" value="RibDG_C"/>
</dbReference>
<proteinExistence type="predicted"/>
<feature type="domain" description="Bacterial bifunctional deaminase-reductase C-terminal" evidence="4">
    <location>
        <begin position="45"/>
        <end position="225"/>
    </location>
</feature>
<dbReference type="GO" id="GO:0008703">
    <property type="term" value="F:5-amino-6-(5-phosphoribosylamino)uracil reductase activity"/>
    <property type="evidence" value="ECO:0007669"/>
    <property type="project" value="InterPro"/>
</dbReference>
<evidence type="ECO:0000259" key="4">
    <source>
        <dbReference type="Pfam" id="PF01872"/>
    </source>
</evidence>
<evidence type="ECO:0000256" key="3">
    <source>
        <dbReference type="ARBA" id="ARBA00023002"/>
    </source>
</evidence>
<dbReference type="GO" id="GO:0009231">
    <property type="term" value="P:riboflavin biosynthetic process"/>
    <property type="evidence" value="ECO:0007669"/>
    <property type="project" value="InterPro"/>
</dbReference>
<evidence type="ECO:0000256" key="2">
    <source>
        <dbReference type="ARBA" id="ARBA00022857"/>
    </source>
</evidence>
<evidence type="ECO:0000313" key="6">
    <source>
        <dbReference type="Proteomes" id="UP000310754"/>
    </source>
</evidence>
<dbReference type="PANTHER" id="PTHR38011">
    <property type="entry name" value="DIHYDROFOLATE REDUCTASE FAMILY PROTEIN (AFU_ORTHOLOGUE AFUA_8G06820)"/>
    <property type="match status" value="1"/>
</dbReference>
<protein>
    <submittedName>
        <fullName evidence="5">RibD family protein</fullName>
    </submittedName>
</protein>
<keyword evidence="2" id="KW-0521">NADP</keyword>
<dbReference type="Gene3D" id="3.40.430.10">
    <property type="entry name" value="Dihydrofolate Reductase, subunit A"/>
    <property type="match status" value="1"/>
</dbReference>